<evidence type="ECO:0000256" key="2">
    <source>
        <dbReference type="ARBA" id="ARBA00022679"/>
    </source>
</evidence>
<keyword evidence="6" id="KW-1185">Reference proteome</keyword>
<dbReference type="PANTHER" id="PTHR37418">
    <property type="entry name" value="3-KETO-5-AMINOHEXANOATE CLEAVAGE ENZYME-RELATED"/>
    <property type="match status" value="1"/>
</dbReference>
<accession>A0A839AIV4</accession>
<sequence>MSEPCIITVAITGSLPRKKDNPAVPITIEEQVASTRQAFEAGATLVHVHVRNEDESPTSDPARFRAFLEGVREACPGMIVQFSTGGRSGVGSERGGMLYLKPDMASLSTGSCNFPTRVYENPPQLVDELAGKMLEYGVKPEIEVFDLSMLYQAITMSEDGRLKKPLHAQFVFGVKNAMPVERRALEFMVSELKRLAPAATWTAAGIGRGQIEVARWALELGGHCRTGLEDNIRLDRETLAPSNAALVEQVAALCPAYGRHPATVAEARRLLSLPEVA</sequence>
<dbReference type="InterPro" id="IPR013785">
    <property type="entry name" value="Aldolase_TIM"/>
</dbReference>
<name>A0A839AIV4_9HYPH</name>
<evidence type="ECO:0000256" key="1">
    <source>
        <dbReference type="ARBA" id="ARBA00001947"/>
    </source>
</evidence>
<evidence type="ECO:0000313" key="6">
    <source>
        <dbReference type="Proteomes" id="UP000541109"/>
    </source>
</evidence>
<dbReference type="Pfam" id="PF05853">
    <property type="entry name" value="BKACE"/>
    <property type="match status" value="1"/>
</dbReference>
<reference evidence="5 6" key="1">
    <citation type="submission" date="2020-07" db="EMBL/GenBank/DDBJ databases">
        <title>Stappia sp., F7233, whole genome shotgun sequencing project.</title>
        <authorList>
            <person name="Jiang S."/>
            <person name="Liu Z.W."/>
            <person name="Du Z.J."/>
        </authorList>
    </citation>
    <scope>NUCLEOTIDE SEQUENCE [LARGE SCALE GENOMIC DNA]</scope>
    <source>
        <strain evidence="5 6">F7233</strain>
    </source>
</reference>
<proteinExistence type="predicted"/>
<organism evidence="5 6">
    <name type="scientific">Stappia albiluteola</name>
    <dbReference type="NCBI Taxonomy" id="2758565"/>
    <lineage>
        <taxon>Bacteria</taxon>
        <taxon>Pseudomonadati</taxon>
        <taxon>Pseudomonadota</taxon>
        <taxon>Alphaproteobacteria</taxon>
        <taxon>Hyphomicrobiales</taxon>
        <taxon>Stappiaceae</taxon>
        <taxon>Stappia</taxon>
    </lineage>
</organism>
<evidence type="ECO:0000256" key="3">
    <source>
        <dbReference type="ARBA" id="ARBA00022723"/>
    </source>
</evidence>
<dbReference type="RefSeq" id="WP_182167573.1">
    <property type="nucleotide sequence ID" value="NZ_JACFXV010000064.1"/>
</dbReference>
<evidence type="ECO:0000256" key="4">
    <source>
        <dbReference type="ARBA" id="ARBA00022833"/>
    </source>
</evidence>
<comment type="caution">
    <text evidence="5">The sequence shown here is derived from an EMBL/GenBank/DDBJ whole genome shotgun (WGS) entry which is preliminary data.</text>
</comment>
<dbReference type="Gene3D" id="3.20.20.70">
    <property type="entry name" value="Aldolase class I"/>
    <property type="match status" value="1"/>
</dbReference>
<dbReference type="InterPro" id="IPR008567">
    <property type="entry name" value="BKACE"/>
</dbReference>
<dbReference type="GO" id="GO:0046872">
    <property type="term" value="F:metal ion binding"/>
    <property type="evidence" value="ECO:0007669"/>
    <property type="project" value="UniProtKB-KW"/>
</dbReference>
<dbReference type="Proteomes" id="UP000541109">
    <property type="component" value="Unassembled WGS sequence"/>
</dbReference>
<keyword evidence="3" id="KW-0479">Metal-binding</keyword>
<evidence type="ECO:0000313" key="5">
    <source>
        <dbReference type="EMBL" id="MBA5778854.1"/>
    </source>
</evidence>
<dbReference type="EMBL" id="JACFXV010000064">
    <property type="protein sequence ID" value="MBA5778854.1"/>
    <property type="molecule type" value="Genomic_DNA"/>
</dbReference>
<protein>
    <submittedName>
        <fullName evidence="5">3-keto-5-aminohexanoate cleavage protein</fullName>
    </submittedName>
</protein>
<gene>
    <name evidence="5" type="ORF">H2509_17140</name>
</gene>
<keyword evidence="2" id="KW-0808">Transferase</keyword>
<dbReference type="AlphaFoldDB" id="A0A839AIV4"/>
<comment type="cofactor">
    <cofactor evidence="1">
        <name>Zn(2+)</name>
        <dbReference type="ChEBI" id="CHEBI:29105"/>
    </cofactor>
</comment>
<dbReference type="GO" id="GO:0043720">
    <property type="term" value="F:3-keto-5-aminohexanoate cleavage activity"/>
    <property type="evidence" value="ECO:0007669"/>
    <property type="project" value="InterPro"/>
</dbReference>
<dbReference type="PANTHER" id="PTHR37418:SF2">
    <property type="entry name" value="3-KETO-5-AMINOHEXANOATE CLEAVAGE ENZYME"/>
    <property type="match status" value="1"/>
</dbReference>
<keyword evidence="4" id="KW-0862">Zinc</keyword>